<dbReference type="EMBL" id="FMYQ01000012">
    <property type="protein sequence ID" value="SDC94705.1"/>
    <property type="molecule type" value="Genomic_DNA"/>
</dbReference>
<dbReference type="GO" id="GO:0002098">
    <property type="term" value="P:tRNA wobble uridine modification"/>
    <property type="evidence" value="ECO:0007669"/>
    <property type="project" value="TreeGrafter"/>
</dbReference>
<keyword evidence="3" id="KW-1185">Reference proteome</keyword>
<dbReference type="OrthoDB" id="238366at2"/>
<feature type="domain" description="G" evidence="1">
    <location>
        <begin position="32"/>
        <end position="126"/>
    </location>
</feature>
<dbReference type="InterPro" id="IPR006073">
    <property type="entry name" value="GTP-bd"/>
</dbReference>
<name>A0A1G6QSM2_9BURK</name>
<dbReference type="GO" id="GO:0005737">
    <property type="term" value="C:cytoplasm"/>
    <property type="evidence" value="ECO:0007669"/>
    <property type="project" value="TreeGrafter"/>
</dbReference>
<organism evidence="2 3">
    <name type="scientific">Paraburkholderia lycopersici</name>
    <dbReference type="NCBI Taxonomy" id="416944"/>
    <lineage>
        <taxon>Bacteria</taxon>
        <taxon>Pseudomonadati</taxon>
        <taxon>Pseudomonadota</taxon>
        <taxon>Betaproteobacteria</taxon>
        <taxon>Burkholderiales</taxon>
        <taxon>Burkholderiaceae</taxon>
        <taxon>Paraburkholderia</taxon>
    </lineage>
</organism>
<dbReference type="STRING" id="416944.SAMN05421548_11273"/>
<dbReference type="PANTHER" id="PTHR42714">
    <property type="entry name" value="TRNA MODIFICATION GTPASE GTPBP3"/>
    <property type="match status" value="1"/>
</dbReference>
<dbReference type="AlphaFoldDB" id="A0A1G6QSM2"/>
<evidence type="ECO:0000313" key="3">
    <source>
        <dbReference type="Proteomes" id="UP000198908"/>
    </source>
</evidence>
<dbReference type="Pfam" id="PF01926">
    <property type="entry name" value="MMR_HSR1"/>
    <property type="match status" value="1"/>
</dbReference>
<sequence>MDLTVISELLPERAADAARLEQLADAGKLPVVTVLGKFNHGKSTLLNALIGQGVFAVSDARQTTELDAFDQAGVRWLDAPGLDADVQTEDDRRALRGSWEEADIRLFVHSAREGELDGSEKALLAELAADAGHTRRKALVVITQIEEVGEDTLADILRVIREQAASLEILPVSAVRYRRGCEGGKQLLIEKSGMLALKDRIAAAVRQVFAARADELQMTGILLRSRLASAGADRYGRLKMLSAERNRLMALFKGELAQIQADIHEKIREV</sequence>
<evidence type="ECO:0000313" key="2">
    <source>
        <dbReference type="EMBL" id="SDC94705.1"/>
    </source>
</evidence>
<dbReference type="GO" id="GO:0030488">
    <property type="term" value="P:tRNA methylation"/>
    <property type="evidence" value="ECO:0007669"/>
    <property type="project" value="TreeGrafter"/>
</dbReference>
<proteinExistence type="predicted"/>
<evidence type="ECO:0000259" key="1">
    <source>
        <dbReference type="Pfam" id="PF01926"/>
    </source>
</evidence>
<dbReference type="Gene3D" id="3.40.50.300">
    <property type="entry name" value="P-loop containing nucleotide triphosphate hydrolases"/>
    <property type="match status" value="1"/>
</dbReference>
<dbReference type="InterPro" id="IPR027417">
    <property type="entry name" value="P-loop_NTPase"/>
</dbReference>
<accession>A0A1G6QSM2</accession>
<reference evidence="3" key="1">
    <citation type="submission" date="2016-09" db="EMBL/GenBank/DDBJ databases">
        <authorList>
            <person name="Varghese N."/>
            <person name="Submissions S."/>
        </authorList>
    </citation>
    <scope>NUCLEOTIDE SEQUENCE [LARGE SCALE GENOMIC DNA]</scope>
    <source>
        <strain evidence="3">TNe-862</strain>
    </source>
</reference>
<gene>
    <name evidence="2" type="ORF">SAMN05421548_11273</name>
</gene>
<dbReference type="GO" id="GO:0005525">
    <property type="term" value="F:GTP binding"/>
    <property type="evidence" value="ECO:0007669"/>
    <property type="project" value="InterPro"/>
</dbReference>
<dbReference type="SUPFAM" id="SSF52540">
    <property type="entry name" value="P-loop containing nucleoside triphosphate hydrolases"/>
    <property type="match status" value="1"/>
</dbReference>
<protein>
    <submittedName>
        <fullName evidence="2">50S ribosome-binding GTPase</fullName>
    </submittedName>
</protein>
<dbReference type="PANTHER" id="PTHR42714:SF2">
    <property type="entry name" value="TRNA MODIFICATION GTPASE GTPBP3, MITOCHONDRIAL"/>
    <property type="match status" value="1"/>
</dbReference>
<dbReference type="Proteomes" id="UP000198908">
    <property type="component" value="Unassembled WGS sequence"/>
</dbReference>